<evidence type="ECO:0000259" key="4">
    <source>
        <dbReference type="Pfam" id="PF01923"/>
    </source>
</evidence>
<evidence type="ECO:0000256" key="1">
    <source>
        <dbReference type="ARBA" id="ARBA00022679"/>
    </source>
</evidence>
<evidence type="ECO:0000313" key="5">
    <source>
        <dbReference type="EMBL" id="AAV76811.1"/>
    </source>
</evidence>
<organism evidence="5 7">
    <name type="scientific">Salmonella paratyphi A (strain ATCC 9150 / SARB42)</name>
    <dbReference type="NCBI Taxonomy" id="295319"/>
    <lineage>
        <taxon>Bacteria</taxon>
        <taxon>Pseudomonadati</taxon>
        <taxon>Pseudomonadota</taxon>
        <taxon>Gammaproteobacteria</taxon>
        <taxon>Enterobacterales</taxon>
        <taxon>Enterobacteriaceae</taxon>
        <taxon>Salmonella</taxon>
    </lineage>
</organism>
<proteinExistence type="predicted"/>
<keyword evidence="1 6" id="KW-0808">Transferase</keyword>
<dbReference type="PANTHER" id="PTHR12213">
    <property type="entry name" value="CORRINOID ADENOSYLTRANSFERASE"/>
    <property type="match status" value="1"/>
</dbReference>
<reference evidence="5 7" key="1">
    <citation type="journal article" date="2004" name="Nat. Genet.">
        <title>Comparison of genome degradation in Paratyphi A and Typhi, human-restricted serovars of Salmonella enterica that cause typhoid.</title>
        <authorList>
            <person name="McClelland M."/>
            <person name="Sanderson K.E."/>
            <person name="Clifton S.W."/>
            <person name="Latreille P."/>
            <person name="Porwollik S."/>
            <person name="Sabo A."/>
            <person name="Meyer R."/>
            <person name="Bieri T."/>
            <person name="Ozersky P."/>
            <person name="McLellan M."/>
            <person name="Harkins C.R."/>
            <person name="Wang C."/>
            <person name="Nguyen C."/>
            <person name="Berghoff A."/>
            <person name="Elliott G."/>
            <person name="Kohlberg S."/>
            <person name="Strong C."/>
            <person name="Du F."/>
            <person name="Carter J."/>
            <person name="Kremizki C."/>
            <person name="Layman D."/>
            <person name="Leonard S."/>
            <person name="Sun H."/>
            <person name="Fulton L."/>
            <person name="Nash W."/>
            <person name="Miner T."/>
            <person name="Minx P."/>
            <person name="Delehaunty K."/>
            <person name="Fronick C."/>
            <person name="Magrini V."/>
            <person name="Nhan M."/>
            <person name="Warren W."/>
            <person name="Florea L."/>
            <person name="Spieth J."/>
            <person name="Wilson R.K."/>
        </authorList>
    </citation>
    <scope>NUCLEOTIDE SEQUENCE [LARGE SCALE GENOMIC DNA]</scope>
    <source>
        <strain evidence="5">ATCC 9150</strain>
        <strain evidence="7">ATCC 9150 / SARB42</strain>
    </source>
</reference>
<dbReference type="InterPro" id="IPR009221">
    <property type="entry name" value="PduO"/>
</dbReference>
<dbReference type="KEGG" id="spt:SPA0821"/>
<dbReference type="EMBL" id="DAASTS010000028">
    <property type="protein sequence ID" value="HAE6988357.1"/>
    <property type="molecule type" value="Genomic_DNA"/>
</dbReference>
<feature type="domain" description="Cobalamin adenosyltransferase-like" evidence="4">
    <location>
        <begin position="3"/>
        <end position="166"/>
    </location>
</feature>
<dbReference type="Proteomes" id="UP000008185">
    <property type="component" value="Chromosome"/>
</dbReference>
<keyword evidence="3" id="KW-0067">ATP-binding</keyword>
<gene>
    <name evidence="5" type="primary">pduO</name>
    <name evidence="5" type="ordered locus">SPA0821</name>
    <name evidence="6" type="ORF">GNB70_004163</name>
</gene>
<dbReference type="FunFam" id="1.20.1200.10:FF:000002">
    <property type="entry name" value="Cob(I)yrinic acid a,c-diamide adenosyltransferase"/>
    <property type="match status" value="1"/>
</dbReference>
<dbReference type="HOGENOM" id="CLU_068893_0_0_6"/>
<dbReference type="Gene3D" id="1.20.1200.10">
    <property type="entry name" value="Cobalamin adenosyltransferase-like"/>
    <property type="match status" value="1"/>
</dbReference>
<dbReference type="GO" id="GO:0008817">
    <property type="term" value="F:corrinoid adenosyltransferase activity"/>
    <property type="evidence" value="ECO:0007669"/>
    <property type="project" value="UniProtKB-EC"/>
</dbReference>
<reference evidence="6" key="3">
    <citation type="submission" date="2018-07" db="EMBL/GenBank/DDBJ databases">
        <authorList>
            <consortium name="NCBI Pathogen Detection Project"/>
        </authorList>
    </citation>
    <scope>NUCLEOTIDE SEQUENCE</scope>
    <source>
        <strain evidence="6">ATCC 9150</strain>
    </source>
</reference>
<dbReference type="InterPro" id="IPR038084">
    <property type="entry name" value="PduO/GlcC-like_sf"/>
</dbReference>
<dbReference type="FunFam" id="3.30.450.150:FF:000001">
    <property type="entry name" value="Cob(I)yrinic acid a,c-diamide adenosyltransferase"/>
    <property type="match status" value="1"/>
</dbReference>
<evidence type="ECO:0000313" key="7">
    <source>
        <dbReference type="Proteomes" id="UP000008185"/>
    </source>
</evidence>
<dbReference type="NCBIfam" id="TIGR00636">
    <property type="entry name" value="PduO_Nterm"/>
    <property type="match status" value="1"/>
</dbReference>
<dbReference type="EC" id="2.5.1.17" evidence="6"/>
<name>A0A0H2WMT6_SALPA</name>
<protein>
    <submittedName>
        <fullName evidence="6">Two-domain cob(I)yrinic acid a,c-diamide adenosyltransferase PduO</fullName>
        <ecNumber evidence="6">2.5.1.17</ecNumber>
    </submittedName>
</protein>
<dbReference type="Pfam" id="PF01923">
    <property type="entry name" value="Cob_adeno_trans"/>
    <property type="match status" value="1"/>
</dbReference>
<dbReference type="InterPro" id="IPR036451">
    <property type="entry name" value="CblAdoTrfase-like_sf"/>
</dbReference>
<dbReference type="PANTHER" id="PTHR12213:SF0">
    <property type="entry name" value="CORRINOID ADENOSYLTRANSFERASE MMAB"/>
    <property type="match status" value="1"/>
</dbReference>
<dbReference type="InterPro" id="IPR005624">
    <property type="entry name" value="PduO/GlcC-like"/>
</dbReference>
<evidence type="ECO:0000313" key="6">
    <source>
        <dbReference type="EMBL" id="HAE6988357.1"/>
    </source>
</evidence>
<dbReference type="PIRSF" id="PIRSF036411">
    <property type="entry name" value="ATR_PduO"/>
    <property type="match status" value="1"/>
</dbReference>
<dbReference type="SUPFAM" id="SSF89028">
    <property type="entry name" value="Cobalamin adenosyltransferase-like"/>
    <property type="match status" value="1"/>
</dbReference>
<dbReference type="InterPro" id="IPR016030">
    <property type="entry name" value="CblAdoTrfase-like"/>
</dbReference>
<keyword evidence="2" id="KW-0547">Nucleotide-binding</keyword>
<accession>A0A0H2WMT6</accession>
<sequence length="336" mass="36641">MAIYTRTGDAGTTSLFTGQRVSKTHPRVEAYGTLDELNAALSLCACAAADENHRTLLEAIQQQLFWFSAELASDSEQPSPKQRYISSEEISALEAAIDRAMARVEPLHSFILPGRCEAASRLHFARTLARRAERRLVELATEVNVRQVLMRYINRLSDCLYALARAEDSDAHQANIIREVSKRYLAASQPTRSKETTPVALSFHDLHQLTRAAVERAQQLQVPVVVSIVDAHGTETVTWRMPDALLVSSELAPKKAWTAVAMKTATHELSDVVQPGAALYGLESHLQGKVVTFGGGYALWRDGILIGGIGISGGSVEQDMDIAQTAIAAINVGTHQ</sequence>
<dbReference type="AlphaFoldDB" id="A0A0H2WMT6"/>
<reference evidence="6" key="2">
    <citation type="journal article" date="2018" name="Genome Biol.">
        <title>SKESA: strategic k-mer extension for scrupulous assemblies.</title>
        <authorList>
            <person name="Souvorov A."/>
            <person name="Agarwala R."/>
            <person name="Lipman D.J."/>
        </authorList>
    </citation>
    <scope>NUCLEOTIDE SEQUENCE</scope>
    <source>
        <strain evidence="6">ATCC 9150</strain>
    </source>
</reference>
<dbReference type="Gene3D" id="3.30.450.150">
    <property type="entry name" value="Haem-degrading domain"/>
    <property type="match status" value="1"/>
</dbReference>
<evidence type="ECO:0000256" key="2">
    <source>
        <dbReference type="ARBA" id="ARBA00022741"/>
    </source>
</evidence>
<evidence type="ECO:0000256" key="3">
    <source>
        <dbReference type="ARBA" id="ARBA00022840"/>
    </source>
</evidence>
<dbReference type="SUPFAM" id="SSF143744">
    <property type="entry name" value="GlcG-like"/>
    <property type="match status" value="1"/>
</dbReference>
<dbReference type="EMBL" id="CP000026">
    <property type="protein sequence ID" value="AAV76811.1"/>
    <property type="molecule type" value="Genomic_DNA"/>
</dbReference>
<dbReference type="RefSeq" id="WP_001029485.1">
    <property type="nucleotide sequence ID" value="NC_006511.1"/>
</dbReference>
<dbReference type="Pfam" id="PF03928">
    <property type="entry name" value="HbpS-like"/>
    <property type="match status" value="1"/>
</dbReference>
<dbReference type="GO" id="GO:0005524">
    <property type="term" value="F:ATP binding"/>
    <property type="evidence" value="ECO:0007669"/>
    <property type="project" value="UniProtKB-KW"/>
</dbReference>
<dbReference type="InterPro" id="IPR029499">
    <property type="entry name" value="PduO-typ"/>
</dbReference>